<evidence type="ECO:0000256" key="2">
    <source>
        <dbReference type="ARBA" id="ARBA00004613"/>
    </source>
</evidence>
<evidence type="ECO:0000256" key="3">
    <source>
        <dbReference type="ARBA" id="ARBA00022525"/>
    </source>
</evidence>
<feature type="domain" description="Transferrin-like" evidence="8">
    <location>
        <begin position="50"/>
        <end position="428"/>
    </location>
</feature>
<keyword evidence="10" id="KW-1185">Reference proteome</keyword>
<dbReference type="EMBL" id="OC914839">
    <property type="protein sequence ID" value="CAD7636638.1"/>
    <property type="molecule type" value="Genomic_DNA"/>
</dbReference>
<reference evidence="9" key="1">
    <citation type="submission" date="2020-11" db="EMBL/GenBank/DDBJ databases">
        <authorList>
            <person name="Tran Van P."/>
        </authorList>
    </citation>
    <scope>NUCLEOTIDE SEQUENCE</scope>
</reference>
<protein>
    <recommendedName>
        <fullName evidence="8">Transferrin-like domain-containing protein</fullName>
    </recommendedName>
</protein>
<keyword evidence="7" id="KW-0966">Cell projection</keyword>
<keyword evidence="4" id="KW-0853">WD repeat</keyword>
<evidence type="ECO:0000256" key="7">
    <source>
        <dbReference type="ARBA" id="ARBA00023273"/>
    </source>
</evidence>
<dbReference type="SUPFAM" id="SSF50969">
    <property type="entry name" value="YVTN repeat-like/Quinoprotein amine dehydrogenase"/>
    <property type="match status" value="1"/>
</dbReference>
<dbReference type="Gene3D" id="1.25.40.470">
    <property type="match status" value="1"/>
</dbReference>
<keyword evidence="6" id="KW-0969">Cilium</keyword>
<dbReference type="SUPFAM" id="SSF53850">
    <property type="entry name" value="Periplasmic binding protein-like II"/>
    <property type="match status" value="2"/>
</dbReference>
<dbReference type="Pfam" id="PF00405">
    <property type="entry name" value="Transferrin"/>
    <property type="match status" value="2"/>
</dbReference>
<keyword evidence="3" id="KW-0964">Secreted</keyword>
<dbReference type="CDD" id="cd13529">
    <property type="entry name" value="PBP2_transferrin"/>
    <property type="match status" value="2"/>
</dbReference>
<evidence type="ECO:0000256" key="1">
    <source>
        <dbReference type="ARBA" id="ARBA00004138"/>
    </source>
</evidence>
<dbReference type="InterPro" id="IPR011044">
    <property type="entry name" value="Quino_amine_DH_bsu"/>
</dbReference>
<name>A0A7R9L823_9ACAR</name>
<dbReference type="PRINTS" id="PR00422">
    <property type="entry name" value="TRANSFERRIN"/>
</dbReference>
<dbReference type="InterPro" id="IPR001156">
    <property type="entry name" value="Transferrin-like_dom"/>
</dbReference>
<gene>
    <name evidence="9" type="ORF">ONB1V03_LOCUS321</name>
</gene>
<dbReference type="Pfam" id="PF23383">
    <property type="entry name" value="Beta-prop_IFT140_1st"/>
    <property type="match status" value="2"/>
</dbReference>
<evidence type="ECO:0000256" key="6">
    <source>
        <dbReference type="ARBA" id="ARBA00023069"/>
    </source>
</evidence>
<evidence type="ECO:0000259" key="8">
    <source>
        <dbReference type="PROSITE" id="PS51408"/>
    </source>
</evidence>
<dbReference type="GO" id="GO:0005929">
    <property type="term" value="C:cilium"/>
    <property type="evidence" value="ECO:0007669"/>
    <property type="project" value="UniProtKB-SubCell"/>
</dbReference>
<dbReference type="PROSITE" id="PS51408">
    <property type="entry name" value="TRANSFERRIN_LIKE_4"/>
    <property type="match status" value="2"/>
</dbReference>
<dbReference type="PANTHER" id="PTHR11485:SF29">
    <property type="entry name" value="TRANSFERRIN 2"/>
    <property type="match status" value="1"/>
</dbReference>
<dbReference type="GO" id="GO:0005886">
    <property type="term" value="C:plasma membrane"/>
    <property type="evidence" value="ECO:0007669"/>
    <property type="project" value="TreeGrafter"/>
</dbReference>
<dbReference type="OrthoDB" id="9981115at2759"/>
<dbReference type="GO" id="GO:0005769">
    <property type="term" value="C:early endosome"/>
    <property type="evidence" value="ECO:0007669"/>
    <property type="project" value="TreeGrafter"/>
</dbReference>
<evidence type="ECO:0000256" key="4">
    <source>
        <dbReference type="ARBA" id="ARBA00022574"/>
    </source>
</evidence>
<dbReference type="Pfam" id="PF24762">
    <property type="entry name" value="TPR_IF140-IFT172"/>
    <property type="match status" value="1"/>
</dbReference>
<dbReference type="Gene3D" id="3.40.190.10">
    <property type="entry name" value="Periplasmic binding protein-like II"/>
    <property type="match status" value="4"/>
</dbReference>
<keyword evidence="5" id="KW-0677">Repeat</keyword>
<dbReference type="PANTHER" id="PTHR11485">
    <property type="entry name" value="TRANSFERRIN"/>
    <property type="match status" value="1"/>
</dbReference>
<dbReference type="EMBL" id="CAJPVJ010000014">
    <property type="protein sequence ID" value="CAG2158032.1"/>
    <property type="molecule type" value="Genomic_DNA"/>
</dbReference>
<dbReference type="InterPro" id="IPR015943">
    <property type="entry name" value="WD40/YVTN_repeat-like_dom_sf"/>
</dbReference>
<dbReference type="FunFam" id="3.40.190.10:FF:000095">
    <property type="entry name" value="Lactotransferrin"/>
    <property type="match status" value="1"/>
</dbReference>
<dbReference type="Gene3D" id="2.130.10.10">
    <property type="entry name" value="YVTN repeat-like/Quinoprotein amine dehydrogenase"/>
    <property type="match status" value="2"/>
</dbReference>
<comment type="subcellular location">
    <subcellularLocation>
        <location evidence="1">Cell projection</location>
        <location evidence="1">Cilium</location>
    </subcellularLocation>
    <subcellularLocation>
        <location evidence="2">Secreted</location>
    </subcellularLocation>
</comment>
<dbReference type="GO" id="GO:0055037">
    <property type="term" value="C:recycling endosome"/>
    <property type="evidence" value="ECO:0007669"/>
    <property type="project" value="TreeGrafter"/>
</dbReference>
<evidence type="ECO:0000313" key="9">
    <source>
        <dbReference type="EMBL" id="CAD7636638.1"/>
    </source>
</evidence>
<dbReference type="SUPFAM" id="SSF101908">
    <property type="entry name" value="Putative isomerase YbhE"/>
    <property type="match status" value="1"/>
</dbReference>
<accession>A0A7R9L823</accession>
<dbReference type="InterPro" id="IPR056168">
    <property type="entry name" value="TPR_IF140/IFT172/WDR19"/>
</dbReference>
<evidence type="ECO:0000313" key="10">
    <source>
        <dbReference type="Proteomes" id="UP000728032"/>
    </source>
</evidence>
<evidence type="ECO:0000256" key="5">
    <source>
        <dbReference type="ARBA" id="ARBA00022737"/>
    </source>
</evidence>
<dbReference type="GO" id="GO:0006826">
    <property type="term" value="P:iron ion transport"/>
    <property type="evidence" value="ECO:0007669"/>
    <property type="project" value="TreeGrafter"/>
</dbReference>
<proteinExistence type="predicted"/>
<dbReference type="Proteomes" id="UP000728032">
    <property type="component" value="Unassembled WGS sequence"/>
</dbReference>
<dbReference type="GO" id="GO:0005615">
    <property type="term" value="C:extracellular space"/>
    <property type="evidence" value="ECO:0007669"/>
    <property type="project" value="TreeGrafter"/>
</dbReference>
<organism evidence="9">
    <name type="scientific">Oppiella nova</name>
    <dbReference type="NCBI Taxonomy" id="334625"/>
    <lineage>
        <taxon>Eukaryota</taxon>
        <taxon>Metazoa</taxon>
        <taxon>Ecdysozoa</taxon>
        <taxon>Arthropoda</taxon>
        <taxon>Chelicerata</taxon>
        <taxon>Arachnida</taxon>
        <taxon>Acari</taxon>
        <taxon>Acariformes</taxon>
        <taxon>Sarcoptiformes</taxon>
        <taxon>Oribatida</taxon>
        <taxon>Brachypylina</taxon>
        <taxon>Oppioidea</taxon>
        <taxon>Oppiidae</taxon>
        <taxon>Oppiella</taxon>
    </lineage>
</organism>
<sequence>MHVLNPLCIGRTINDVIQTVVNQMDVKPVISQTRYGYKEDNVRSGAKPRLIFCAISGEEQSKCEHWSQAIQRSGWNAFEYDLECKVATDKDQCMNWIENSLAHLVVLDPGEVFTGGRYHSLVPIMFELYNAVKEKGYYSVAVVKTQTSSFIRDIRDLRGRKACFTGVGHMSGWVIPISRLLDEELLDIRDCNNMIRSAANFFGDSCAPNSLIDKNNPIGNNPLSMCALCSAAHPDKTKCSGSDVFANFEGAFQCLSTVGDVAFLKHTTISQMSRFKHINKNEYELLCPTGGRRPVDAYQECNWGFVPSHAVVISSATLPEERNRIQKFLFESVDRFSPQKPNRDYLSGQTLRPGINRFNQSFSSKTNLTKYSLMQFDDKLRTDDQFSLFGDSLKYGAMNLLFADETTAFGSVDISKQTFAGYLRSYELPPRVRFDYRSNVTNMLDYFEKLRKCPVPNARFCVVSDKELEKCQRMKTAFHAQMLKPELSCLKGHSTVGCMALIRDGNADLTVLDAGDIYTGGHKFNLEPIVSEQNNLNDTYYYVVAITRQSDKNTDLLYLKGKKSCHTGFGLAAGWVVPLSFLLSNSRMRPYGCDSVRAASEFFQKSCIPGALSREYYSLDSTWDYGNLCDLCHGASYRFCSRDSSEPFFGDTGALRCLVEGGGEIAFAKHTTILENTGGRNPDWWARNVIPDDFELLCRDGTRATYRDFKRCHLGRVATNAIVTNKYNDNYQKEAFINLFIYAQQFYGSKYSEDFTFKMFVSQSDYHDLIFQDSTVQLKAIPYNKRDYRQYLGHDFLKAMTLVDCTATAHHTLPSPINCVLVIEDSVLKSLQKESISWSRSERSLLALSVYSGDGTIILLNEDGLQPIEISQKESDLIPLKSGVKIACFQWNPVFLSLVISWESGELGVYSIKNSRAKWSETSVKAYNRQKTVVCMEWMNDGLSLFTVDMSGKIVIWEYDEKANLLLEKFTQQISDQISDTLAVTFNKVSFVYFGSNSGTVFQMNESTGTVNDIVALESGIKRLLHYSKRSRLIIITESMLLCQYSLSTTSSDICEVSKVKLSTSARNMASDIITAQMIDDSIGLIAICFSGERVVRLWQLESGNNAAVIVAESAESHWAGVTSVSYWGNLMVAGTSNNHVIIWKRSSGLEFNRVSQIQVKGSVKQLSVAKSRHIACITTTNDIYLITEQNMCFSYKKQIIVVQNGAKQIRVRNIDSDMNQELRVEIPIRNIYMGTDGKTFAIKLSGSKRVDFYRLNTSNDVIDSYCSATIRETDNMFVIHNEIAWSCFIDNNQQNGKFSLISYNLETNSEDSHQIDLLVNADNSVLQIKVIALDINGDSLLAVLSLNTKLFLYIFKIVGLKQVVKSGPMGLSSHKKILFAKINSDGSMVACIDQNLLTVIFDNQIIKQNIDVNPEDEIDVPTLYFLRTEEIIKQELNELQGLSEETTSILLDFLTTKTIDLNHIIKRVNQIGENSHKLWNNLAKLSVKSRDINMGLYCVSRLQNARIVRDVKQELSESGSDIACALLAMNLGLHSEAEEILKSSDNPLKLSKYYQNRNEWQKAIKCVDRVNQKTVYYNYAKHLEHNESNIREAIKYYEMSGTHVFEVPRMLFDIDNTGGSLLKDYCLNENANSNDKESAYLVKWWGQLQNARIVRDVKQELSESGSDIACALLAMNLGLHSEAEEILKSSDNPLKLSKYYQNRNEWQKAIKCVDRVNQKTVYYNYAKHLEHNESNIREAIKYYEMSGTHVFEVPRMLFDIDNTGGSLLKDYCLNENANSNDKESAYLVKWWGQYCESQGDISHALSAYEKAKDYYNLVRLLCYTGESERAKSLLNSLTSEAKSDETNPGLESAQLHLGKHLESINPIESINYYLPSGAIKHAIRVCKENHFINELVKLTITYGTQEEAKDIANTYIENNNYINEISDEYIVQIYYKCGYIGRAIEAALKTRTWTQLRDLLLDQMSDQKVESDQRDLKIDESIIDLALDALKTDSDIIDIVIDLLLLLESNRTPLMEQLIRDHNIEVNEKLVDKVERVTKSKDQKQSLMLALADMALQQGNCLVAAKLYSNQGLRTNAIKALIRTGQTDKVISYANIARDKSVYKIAANYLKTMDFSDQTVIDNFLKKAGTQANKRETE</sequence>
<dbReference type="InterPro" id="IPR056154">
    <property type="entry name" value="Beta-prop_IFT140_1st"/>
</dbReference>
<dbReference type="SMART" id="SM00094">
    <property type="entry name" value="TR_FER"/>
    <property type="match status" value="2"/>
</dbReference>
<feature type="domain" description="Transferrin-like" evidence="8">
    <location>
        <begin position="458"/>
        <end position="805"/>
    </location>
</feature>